<evidence type="ECO:0000256" key="1">
    <source>
        <dbReference type="ARBA" id="ARBA00006432"/>
    </source>
</evidence>
<feature type="region of interest" description="Disordered" evidence="3">
    <location>
        <begin position="508"/>
        <end position="532"/>
    </location>
</feature>
<dbReference type="InterPro" id="IPR020845">
    <property type="entry name" value="AMP-binding_CS"/>
</dbReference>
<protein>
    <submittedName>
        <fullName evidence="6">2-furoate---CoA ligase</fullName>
    </submittedName>
</protein>
<name>A0A1W1ZLU3_9MICO</name>
<dbReference type="Proteomes" id="UP000192634">
    <property type="component" value="Unassembled WGS sequence"/>
</dbReference>
<evidence type="ECO:0000259" key="4">
    <source>
        <dbReference type="Pfam" id="PF00501"/>
    </source>
</evidence>
<dbReference type="InterPro" id="IPR000873">
    <property type="entry name" value="AMP-dep_synth/lig_dom"/>
</dbReference>
<dbReference type="Gene3D" id="3.30.300.30">
    <property type="match status" value="1"/>
</dbReference>
<proteinExistence type="inferred from homology"/>
<evidence type="ECO:0000256" key="3">
    <source>
        <dbReference type="SAM" id="MobiDB-lite"/>
    </source>
</evidence>
<dbReference type="GO" id="GO:0006631">
    <property type="term" value="P:fatty acid metabolic process"/>
    <property type="evidence" value="ECO:0007669"/>
    <property type="project" value="TreeGrafter"/>
</dbReference>
<dbReference type="Gene3D" id="3.40.50.12780">
    <property type="entry name" value="N-terminal domain of ligase-like"/>
    <property type="match status" value="1"/>
</dbReference>
<dbReference type="Pfam" id="PF00501">
    <property type="entry name" value="AMP-binding"/>
    <property type="match status" value="1"/>
</dbReference>
<evidence type="ECO:0000259" key="5">
    <source>
        <dbReference type="Pfam" id="PF13193"/>
    </source>
</evidence>
<dbReference type="SUPFAM" id="SSF56801">
    <property type="entry name" value="Acetyl-CoA synthetase-like"/>
    <property type="match status" value="1"/>
</dbReference>
<comment type="similarity">
    <text evidence="1">Belongs to the ATP-dependent AMP-binding enzyme family.</text>
</comment>
<accession>A0A1W1ZLU3</accession>
<sequence>MELGRTLTWAAERHPERLAFAGQRRLTYRELDERTNRIANLMTSLGVRRGDRVGLLLSNSEEMASTHLALQKIGVMSTPYNIRLGVVELVHCLDDSTPTVVVVDDVAGSMAAEVLSASKVSPIVLSVDTDAVAGAQDFEQAVAGADPTDPGVEVGPDDWSVMLYTSGTTGRPKGVPRTQSNEHAASVAHVVQARYAPGEITLGAMPLYHTMGLRSLLSMVVVGGTFVVQPVFNPGEAVDLIEQEGVTALYLVPTAFWSVVNKGGDMERVAGSVRKLAFAGAPMTSALCEQLVQAIHPEVFVNHYGSSEVYTFSIAADAAAKPGAAGRPGVFGRWRVVDPTSDETHDSLPVGTEGEIVVDLRCPEAFAGYWQRPDADAKSIRHGWYHTGDVGRVDEDGDLWVEGRVDDMIITGGENVHPVEVEDVLSHHPAIGEVVVVGLPDERWGQSVTCFVVPVDGVDPSGLSAQILDWAKNDSGLSPYKVPKRVEIVPEIPKSPVGKILRRKLIDAEAATTARPVPDQPTEPPTEPPTTA</sequence>
<dbReference type="EMBL" id="FWXN01000004">
    <property type="protein sequence ID" value="SMC49399.1"/>
    <property type="molecule type" value="Genomic_DNA"/>
</dbReference>
<dbReference type="GO" id="GO:0031956">
    <property type="term" value="F:medium-chain fatty acid-CoA ligase activity"/>
    <property type="evidence" value="ECO:0007669"/>
    <property type="project" value="TreeGrafter"/>
</dbReference>
<feature type="compositionally biased region" description="Pro residues" evidence="3">
    <location>
        <begin position="518"/>
        <end position="532"/>
    </location>
</feature>
<dbReference type="InterPro" id="IPR045851">
    <property type="entry name" value="AMP-bd_C_sf"/>
</dbReference>
<gene>
    <name evidence="6" type="ORF">SAMN06296429_10473</name>
</gene>
<dbReference type="Pfam" id="PF13193">
    <property type="entry name" value="AMP-binding_C"/>
    <property type="match status" value="1"/>
</dbReference>
<dbReference type="InterPro" id="IPR042099">
    <property type="entry name" value="ANL_N_sf"/>
</dbReference>
<evidence type="ECO:0000313" key="7">
    <source>
        <dbReference type="Proteomes" id="UP000192634"/>
    </source>
</evidence>
<dbReference type="PANTHER" id="PTHR43201:SF5">
    <property type="entry name" value="MEDIUM-CHAIN ACYL-COA LIGASE ACSF2, MITOCHONDRIAL"/>
    <property type="match status" value="1"/>
</dbReference>
<dbReference type="PROSITE" id="PS00455">
    <property type="entry name" value="AMP_BINDING"/>
    <property type="match status" value="1"/>
</dbReference>
<dbReference type="OrthoDB" id="9803968at2"/>
<keyword evidence="2 6" id="KW-0436">Ligase</keyword>
<evidence type="ECO:0000256" key="2">
    <source>
        <dbReference type="ARBA" id="ARBA00022598"/>
    </source>
</evidence>
<dbReference type="InterPro" id="IPR025110">
    <property type="entry name" value="AMP-bd_C"/>
</dbReference>
<dbReference type="RefSeq" id="WP_084450212.1">
    <property type="nucleotide sequence ID" value="NZ_CBDRLL010000002.1"/>
</dbReference>
<reference evidence="6 7" key="1">
    <citation type="submission" date="2017-04" db="EMBL/GenBank/DDBJ databases">
        <authorList>
            <person name="Afonso C.L."/>
            <person name="Miller P.J."/>
            <person name="Scott M.A."/>
            <person name="Spackman E."/>
            <person name="Goraichik I."/>
            <person name="Dimitrov K.M."/>
            <person name="Suarez D.L."/>
            <person name="Swayne D.E."/>
        </authorList>
    </citation>
    <scope>NUCLEOTIDE SEQUENCE [LARGE SCALE GENOMIC DNA]</scope>
    <source>
        <strain evidence="6 7">CGMCC 1.12511</strain>
    </source>
</reference>
<dbReference type="AlphaFoldDB" id="A0A1W1ZLU3"/>
<dbReference type="PANTHER" id="PTHR43201">
    <property type="entry name" value="ACYL-COA SYNTHETASE"/>
    <property type="match status" value="1"/>
</dbReference>
<feature type="domain" description="AMP-dependent synthetase/ligase" evidence="4">
    <location>
        <begin position="8"/>
        <end position="370"/>
    </location>
</feature>
<evidence type="ECO:0000313" key="6">
    <source>
        <dbReference type="EMBL" id="SMC49399.1"/>
    </source>
</evidence>
<feature type="domain" description="AMP-binding enzyme C-terminal" evidence="5">
    <location>
        <begin position="420"/>
        <end position="499"/>
    </location>
</feature>
<organism evidence="6 7">
    <name type="scientific">Janibacter indicus</name>
    <dbReference type="NCBI Taxonomy" id="857417"/>
    <lineage>
        <taxon>Bacteria</taxon>
        <taxon>Bacillati</taxon>
        <taxon>Actinomycetota</taxon>
        <taxon>Actinomycetes</taxon>
        <taxon>Micrococcales</taxon>
        <taxon>Intrasporangiaceae</taxon>
        <taxon>Janibacter</taxon>
    </lineage>
</organism>